<feature type="compositionally biased region" description="Low complexity" evidence="1">
    <location>
        <begin position="30"/>
        <end position="46"/>
    </location>
</feature>
<dbReference type="EMBL" id="JAULSO010000001">
    <property type="protein sequence ID" value="KAK3694325.1"/>
    <property type="molecule type" value="Genomic_DNA"/>
</dbReference>
<feature type="region of interest" description="Disordered" evidence="1">
    <location>
        <begin position="1"/>
        <end position="58"/>
    </location>
</feature>
<reference evidence="2" key="1">
    <citation type="journal article" date="2023" name="Mol. Phylogenet. Evol.">
        <title>Genome-scale phylogeny and comparative genomics of the fungal order Sordariales.</title>
        <authorList>
            <person name="Hensen N."/>
            <person name="Bonometti L."/>
            <person name="Westerberg I."/>
            <person name="Brannstrom I.O."/>
            <person name="Guillou S."/>
            <person name="Cros-Aarteil S."/>
            <person name="Calhoun S."/>
            <person name="Haridas S."/>
            <person name="Kuo A."/>
            <person name="Mondo S."/>
            <person name="Pangilinan J."/>
            <person name="Riley R."/>
            <person name="LaButti K."/>
            <person name="Andreopoulos B."/>
            <person name="Lipzen A."/>
            <person name="Chen C."/>
            <person name="Yan M."/>
            <person name="Daum C."/>
            <person name="Ng V."/>
            <person name="Clum A."/>
            <person name="Steindorff A."/>
            <person name="Ohm R.A."/>
            <person name="Martin F."/>
            <person name="Silar P."/>
            <person name="Natvig D.O."/>
            <person name="Lalanne C."/>
            <person name="Gautier V."/>
            <person name="Ament-Velasquez S.L."/>
            <person name="Kruys A."/>
            <person name="Hutchinson M.I."/>
            <person name="Powell A.J."/>
            <person name="Barry K."/>
            <person name="Miller A.N."/>
            <person name="Grigoriev I.V."/>
            <person name="Debuchy R."/>
            <person name="Gladieux P."/>
            <person name="Hiltunen Thoren M."/>
            <person name="Johannesson H."/>
        </authorList>
    </citation>
    <scope>NUCLEOTIDE SEQUENCE</scope>
    <source>
        <strain evidence="2">CBS 314.62</strain>
    </source>
</reference>
<proteinExistence type="predicted"/>
<dbReference type="Proteomes" id="UP001270362">
    <property type="component" value="Unassembled WGS sequence"/>
</dbReference>
<keyword evidence="3" id="KW-1185">Reference proteome</keyword>
<dbReference type="AlphaFoldDB" id="A0AAE0XJ34"/>
<protein>
    <submittedName>
        <fullName evidence="2">Uncharacterized protein</fullName>
    </submittedName>
</protein>
<organism evidence="2 3">
    <name type="scientific">Podospora appendiculata</name>
    <dbReference type="NCBI Taxonomy" id="314037"/>
    <lineage>
        <taxon>Eukaryota</taxon>
        <taxon>Fungi</taxon>
        <taxon>Dikarya</taxon>
        <taxon>Ascomycota</taxon>
        <taxon>Pezizomycotina</taxon>
        <taxon>Sordariomycetes</taxon>
        <taxon>Sordariomycetidae</taxon>
        <taxon>Sordariales</taxon>
        <taxon>Podosporaceae</taxon>
        <taxon>Podospora</taxon>
    </lineage>
</organism>
<feature type="compositionally biased region" description="Pro residues" evidence="1">
    <location>
        <begin position="270"/>
        <end position="282"/>
    </location>
</feature>
<gene>
    <name evidence="2" type="ORF">B0T22DRAFT_422215</name>
</gene>
<sequence>MSSDNNNNNNNGSSLPSPNDMSRSQQRRGSVTSSALSSLLRSNSLSQNQGTPFPGPLTTAALNEQRRRLSISTLGLSGTSPTTTTPFAARRASLSTNSDSIDENAVEEDDAVRTAPTTPFTRRMSFGAQAMRGMRGGTSPGNNGRPSPPLRRSSTAARVRPSTPPPVSAGTGAGTGTGIGQYTWSKISSQASSANQSRPGSDMCPPSARSDQGFNWSDQLRSRAESTVTAASRSSFSFASGIGNSPPRGGGPPPAISPHHDRAKSVSDMPAPPAQAPRPRAPQKPDHFQERILKGDFYMD</sequence>
<feature type="region of interest" description="Disordered" evidence="1">
    <location>
        <begin position="71"/>
        <end position="300"/>
    </location>
</feature>
<feature type="compositionally biased region" description="Low complexity" evidence="1">
    <location>
        <begin position="71"/>
        <end position="93"/>
    </location>
</feature>
<evidence type="ECO:0000313" key="2">
    <source>
        <dbReference type="EMBL" id="KAK3694325.1"/>
    </source>
</evidence>
<accession>A0AAE0XJ34</accession>
<name>A0AAE0XJ34_9PEZI</name>
<feature type="compositionally biased region" description="Low complexity" evidence="1">
    <location>
        <begin position="1"/>
        <end position="20"/>
    </location>
</feature>
<feature type="compositionally biased region" description="Basic and acidic residues" evidence="1">
    <location>
        <begin position="283"/>
        <end position="294"/>
    </location>
</feature>
<evidence type="ECO:0000313" key="3">
    <source>
        <dbReference type="Proteomes" id="UP001270362"/>
    </source>
</evidence>
<feature type="compositionally biased region" description="Polar residues" evidence="1">
    <location>
        <begin position="209"/>
        <end position="229"/>
    </location>
</feature>
<feature type="compositionally biased region" description="Acidic residues" evidence="1">
    <location>
        <begin position="100"/>
        <end position="110"/>
    </location>
</feature>
<feature type="compositionally biased region" description="Polar residues" evidence="1">
    <location>
        <begin position="182"/>
        <end position="199"/>
    </location>
</feature>
<feature type="compositionally biased region" description="Low complexity" evidence="1">
    <location>
        <begin position="230"/>
        <end position="247"/>
    </location>
</feature>
<comment type="caution">
    <text evidence="2">The sequence shown here is derived from an EMBL/GenBank/DDBJ whole genome shotgun (WGS) entry which is preliminary data.</text>
</comment>
<reference evidence="2" key="2">
    <citation type="submission" date="2023-06" db="EMBL/GenBank/DDBJ databases">
        <authorList>
            <consortium name="Lawrence Berkeley National Laboratory"/>
            <person name="Haridas S."/>
            <person name="Hensen N."/>
            <person name="Bonometti L."/>
            <person name="Westerberg I."/>
            <person name="Brannstrom I.O."/>
            <person name="Guillou S."/>
            <person name="Cros-Aarteil S."/>
            <person name="Calhoun S."/>
            <person name="Kuo A."/>
            <person name="Mondo S."/>
            <person name="Pangilinan J."/>
            <person name="Riley R."/>
            <person name="Labutti K."/>
            <person name="Andreopoulos B."/>
            <person name="Lipzen A."/>
            <person name="Chen C."/>
            <person name="Yanf M."/>
            <person name="Daum C."/>
            <person name="Ng V."/>
            <person name="Clum A."/>
            <person name="Steindorff A."/>
            <person name="Ohm R."/>
            <person name="Martin F."/>
            <person name="Silar P."/>
            <person name="Natvig D."/>
            <person name="Lalanne C."/>
            <person name="Gautier V."/>
            <person name="Ament-Velasquez S.L."/>
            <person name="Kruys A."/>
            <person name="Hutchinson M.I."/>
            <person name="Powell A.J."/>
            <person name="Barry K."/>
            <person name="Miller A.N."/>
            <person name="Grigoriev I.V."/>
            <person name="Debuchy R."/>
            <person name="Gladieux P."/>
            <person name="Thoren M.H."/>
            <person name="Johannesson H."/>
        </authorList>
    </citation>
    <scope>NUCLEOTIDE SEQUENCE</scope>
    <source>
        <strain evidence="2">CBS 314.62</strain>
    </source>
</reference>
<evidence type="ECO:0000256" key="1">
    <source>
        <dbReference type="SAM" id="MobiDB-lite"/>
    </source>
</evidence>